<dbReference type="GO" id="GO:0043190">
    <property type="term" value="C:ATP-binding cassette (ABC) transporter complex"/>
    <property type="evidence" value="ECO:0007669"/>
    <property type="project" value="InterPro"/>
</dbReference>
<name>E4NAX4_KITSK</name>
<evidence type="ECO:0000256" key="7">
    <source>
        <dbReference type="SAM" id="MobiDB-lite"/>
    </source>
</evidence>
<feature type="transmembrane region" description="Helical" evidence="8">
    <location>
        <begin position="120"/>
        <end position="148"/>
    </location>
</feature>
<evidence type="ECO:0000256" key="1">
    <source>
        <dbReference type="ARBA" id="ARBA00004141"/>
    </source>
</evidence>
<feature type="compositionally biased region" description="Polar residues" evidence="7">
    <location>
        <begin position="350"/>
        <end position="359"/>
    </location>
</feature>
<dbReference type="Proteomes" id="UP000007076">
    <property type="component" value="Chromosome"/>
</dbReference>
<keyword evidence="6" id="KW-0813">Transport</keyword>
<dbReference type="EMBL" id="AP010968">
    <property type="protein sequence ID" value="BAJ28355.1"/>
    <property type="molecule type" value="Genomic_DNA"/>
</dbReference>
<dbReference type="Gene3D" id="1.10.3470.10">
    <property type="entry name" value="ABC transporter involved in vitamin B12 uptake, BtuC"/>
    <property type="match status" value="1"/>
</dbReference>
<proteinExistence type="inferred from homology"/>
<dbReference type="InterPro" id="IPR001626">
    <property type="entry name" value="ABC_TroCD"/>
</dbReference>
<dbReference type="CDD" id="cd06550">
    <property type="entry name" value="TM_ABC_iron-siderophores_like"/>
    <property type="match status" value="1"/>
</dbReference>
<evidence type="ECO:0000256" key="6">
    <source>
        <dbReference type="RuleBase" id="RU003943"/>
    </source>
</evidence>
<dbReference type="HOGENOM" id="CLU_028808_3_1_11"/>
<evidence type="ECO:0000256" key="3">
    <source>
        <dbReference type="ARBA" id="ARBA00022692"/>
    </source>
</evidence>
<gene>
    <name evidence="9" type="ordered locus">KSE_25420</name>
</gene>
<evidence type="ECO:0000256" key="5">
    <source>
        <dbReference type="ARBA" id="ARBA00023136"/>
    </source>
</evidence>
<dbReference type="InterPro" id="IPR037294">
    <property type="entry name" value="ABC_BtuC-like"/>
</dbReference>
<feature type="compositionally biased region" description="Low complexity" evidence="7">
    <location>
        <begin position="293"/>
        <end position="310"/>
    </location>
</feature>
<feature type="transmembrane region" description="Helical" evidence="8">
    <location>
        <begin position="91"/>
        <end position="108"/>
    </location>
</feature>
<evidence type="ECO:0000256" key="4">
    <source>
        <dbReference type="ARBA" id="ARBA00022989"/>
    </source>
</evidence>
<feature type="transmembrane region" description="Helical" evidence="8">
    <location>
        <begin position="248"/>
        <end position="268"/>
    </location>
</feature>
<protein>
    <submittedName>
        <fullName evidence="9">Putative metal ABC transporter permease protein</fullName>
    </submittedName>
</protein>
<dbReference type="GO" id="GO:0055085">
    <property type="term" value="P:transmembrane transport"/>
    <property type="evidence" value="ECO:0007669"/>
    <property type="project" value="InterPro"/>
</dbReference>
<feature type="transmembrane region" description="Helical" evidence="8">
    <location>
        <begin position="216"/>
        <end position="236"/>
    </location>
</feature>
<dbReference type="SUPFAM" id="SSF81345">
    <property type="entry name" value="ABC transporter involved in vitamin B12 uptake, BtuC"/>
    <property type="match status" value="1"/>
</dbReference>
<sequence>MIEMFQPDFMQRAFLAAVLVGVTAPSIGIYLVQRRQALMGDGIGHVALTGVGLGFLFQANPMWTAVLVCVLGAVVMELVRARGNQRGDIALAMLFYGGMAGGKLLVSMSSQSGAGSLESYLWGSILFVSPGDLAVIGLLAAVVVAVTVGLRRQLFAVCQDEEFARVTGLPVRVLNLLIAVMAAVTVTVAMRVVGLLLVSALMVVPVAAAQQLTRSFAATQATAIGVGVVTALFGVGTSYQADLPSGPTIVFLAILTFALFSAIAAPLARWRHRVESGHGPAVCDVALPGGEAAPGRAPGAAPGASGAPAAGAGGPVSPGPEPAPRGQEPVRAGSGPAADRPPTGEPPSGESLSSRGLAQ</sequence>
<dbReference type="PANTHER" id="PTHR30477">
    <property type="entry name" value="ABC-TRANSPORTER METAL-BINDING PROTEIN"/>
    <property type="match status" value="1"/>
</dbReference>
<dbReference type="KEGG" id="ksk:KSE_25420"/>
<accession>E4NAX4</accession>
<keyword evidence="10" id="KW-1185">Reference proteome</keyword>
<dbReference type="STRING" id="452652.KSE_25420"/>
<comment type="subcellular location">
    <subcellularLocation>
        <location evidence="6">Cell membrane</location>
        <topology evidence="6">Multi-pass membrane protein</topology>
    </subcellularLocation>
    <subcellularLocation>
        <location evidence="1">Membrane</location>
        <topology evidence="1">Multi-pass membrane protein</topology>
    </subcellularLocation>
</comment>
<dbReference type="GO" id="GO:0010043">
    <property type="term" value="P:response to zinc ion"/>
    <property type="evidence" value="ECO:0007669"/>
    <property type="project" value="TreeGrafter"/>
</dbReference>
<keyword evidence="4 8" id="KW-1133">Transmembrane helix</keyword>
<organism evidence="9 10">
    <name type="scientific">Kitasatospora setae (strain ATCC 33774 / DSM 43861 / JCM 3304 / KCC A-0304 / NBRC 14216 / KM-6054)</name>
    <name type="common">Streptomyces setae</name>
    <dbReference type="NCBI Taxonomy" id="452652"/>
    <lineage>
        <taxon>Bacteria</taxon>
        <taxon>Bacillati</taxon>
        <taxon>Actinomycetota</taxon>
        <taxon>Actinomycetes</taxon>
        <taxon>Kitasatosporales</taxon>
        <taxon>Streptomycetaceae</taxon>
        <taxon>Kitasatospora</taxon>
    </lineage>
</organism>
<feature type="transmembrane region" description="Helical" evidence="8">
    <location>
        <begin position="169"/>
        <end position="186"/>
    </location>
</feature>
<evidence type="ECO:0000256" key="8">
    <source>
        <dbReference type="SAM" id="Phobius"/>
    </source>
</evidence>
<dbReference type="PANTHER" id="PTHR30477:SF0">
    <property type="entry name" value="METAL TRANSPORT SYSTEM MEMBRANE PROTEIN TM_0125-RELATED"/>
    <property type="match status" value="1"/>
</dbReference>
<evidence type="ECO:0000313" key="9">
    <source>
        <dbReference type="EMBL" id="BAJ28355.1"/>
    </source>
</evidence>
<keyword evidence="5 8" id="KW-0472">Membrane</keyword>
<evidence type="ECO:0000256" key="2">
    <source>
        <dbReference type="ARBA" id="ARBA00008034"/>
    </source>
</evidence>
<dbReference type="AlphaFoldDB" id="E4NAX4"/>
<dbReference type="eggNOG" id="COG1108">
    <property type="taxonomic scope" value="Bacteria"/>
</dbReference>
<dbReference type="Pfam" id="PF00950">
    <property type="entry name" value="ABC-3"/>
    <property type="match status" value="1"/>
</dbReference>
<reference evidence="9 10" key="1">
    <citation type="journal article" date="2010" name="DNA Res.">
        <title>Genome sequence of Kitasatospora setae NBRC 14216T: an evolutionary snapshot of the family Streptomycetaceae.</title>
        <authorList>
            <person name="Ichikawa N."/>
            <person name="Oguchi A."/>
            <person name="Ikeda H."/>
            <person name="Ishikawa J."/>
            <person name="Kitani S."/>
            <person name="Watanabe Y."/>
            <person name="Nakamura S."/>
            <person name="Katano Y."/>
            <person name="Kishi E."/>
            <person name="Sasagawa M."/>
            <person name="Ankai A."/>
            <person name="Fukui S."/>
            <person name="Hashimoto Y."/>
            <person name="Kamata S."/>
            <person name="Otoguro M."/>
            <person name="Tanikawa S."/>
            <person name="Nihira T."/>
            <person name="Horinouchi S."/>
            <person name="Ohnishi Y."/>
            <person name="Hayakawa M."/>
            <person name="Kuzuyama T."/>
            <person name="Arisawa A."/>
            <person name="Nomoto F."/>
            <person name="Miura H."/>
            <person name="Takahashi Y."/>
            <person name="Fujita N."/>
        </authorList>
    </citation>
    <scope>NUCLEOTIDE SEQUENCE [LARGE SCALE GENOMIC DNA]</scope>
    <source>
        <strain evidence="10">ATCC 33774 / DSM 43861 / JCM 3304 / KCC A-0304 / NBRC 14216 / KM-6054</strain>
    </source>
</reference>
<dbReference type="PATRIC" id="fig|452652.3.peg.2547"/>
<comment type="similarity">
    <text evidence="2 6">Belongs to the ABC-3 integral membrane protein family.</text>
</comment>
<feature type="region of interest" description="Disordered" evidence="7">
    <location>
        <begin position="293"/>
        <end position="359"/>
    </location>
</feature>
<feature type="transmembrane region" description="Helical" evidence="8">
    <location>
        <begin position="12"/>
        <end position="31"/>
    </location>
</feature>
<evidence type="ECO:0000313" key="10">
    <source>
        <dbReference type="Proteomes" id="UP000007076"/>
    </source>
</evidence>
<dbReference type="RefSeq" id="WP_014135669.1">
    <property type="nucleotide sequence ID" value="NC_016109.1"/>
</dbReference>
<feature type="transmembrane region" description="Helical" evidence="8">
    <location>
        <begin position="192"/>
        <end position="209"/>
    </location>
</feature>
<keyword evidence="3 6" id="KW-0812">Transmembrane</keyword>
<feature type="transmembrane region" description="Helical" evidence="8">
    <location>
        <begin position="62"/>
        <end position="79"/>
    </location>
</feature>